<name>A0A934K8H7_9BACT</name>
<gene>
    <name evidence="1" type="ORF">JF922_14105</name>
</gene>
<organism evidence="1 2">
    <name type="scientific">Candidatus Nephthysia bennettiae</name>
    <dbReference type="NCBI Taxonomy" id="3127016"/>
    <lineage>
        <taxon>Bacteria</taxon>
        <taxon>Bacillati</taxon>
        <taxon>Candidatus Dormiibacterota</taxon>
        <taxon>Candidatus Dormibacteria</taxon>
        <taxon>Candidatus Dormibacterales</taxon>
        <taxon>Candidatus Dormibacteraceae</taxon>
        <taxon>Candidatus Nephthysia</taxon>
    </lineage>
</organism>
<reference evidence="1" key="1">
    <citation type="submission" date="2020-10" db="EMBL/GenBank/DDBJ databases">
        <title>Ca. Dormibacterota MAGs.</title>
        <authorList>
            <person name="Montgomery K."/>
        </authorList>
    </citation>
    <scope>NUCLEOTIDE SEQUENCE [LARGE SCALE GENOMIC DNA]</scope>
    <source>
        <strain evidence="1">SC8812_S17_10</strain>
    </source>
</reference>
<evidence type="ECO:0000313" key="1">
    <source>
        <dbReference type="EMBL" id="MBJ7599192.1"/>
    </source>
</evidence>
<dbReference type="Proteomes" id="UP000612893">
    <property type="component" value="Unassembled WGS sequence"/>
</dbReference>
<protein>
    <submittedName>
        <fullName evidence="1">Uncharacterized protein</fullName>
    </submittedName>
</protein>
<dbReference type="AlphaFoldDB" id="A0A934K8H7"/>
<accession>A0A934K8H7</accession>
<dbReference type="EMBL" id="JAEKNR010000142">
    <property type="protein sequence ID" value="MBJ7599192.1"/>
    <property type="molecule type" value="Genomic_DNA"/>
</dbReference>
<dbReference type="RefSeq" id="WP_338202676.1">
    <property type="nucleotide sequence ID" value="NZ_JAEKNR010000142.1"/>
</dbReference>
<evidence type="ECO:0000313" key="2">
    <source>
        <dbReference type="Proteomes" id="UP000612893"/>
    </source>
</evidence>
<sequence length="122" mass="12603">MKEQMDAVDADIAGLESVWEAGMEQAYDFYRAGAAPKVALAAALVESAVTLQRLGGPAPDPLHLLLGDLCLARASRLLAERGDQRLQVGFARAVECVSAAASGGPSSAPLRQLLVATIGGET</sequence>
<proteinExistence type="predicted"/>
<comment type="caution">
    <text evidence="1">The sequence shown here is derived from an EMBL/GenBank/DDBJ whole genome shotgun (WGS) entry which is preliminary data.</text>
</comment>
<keyword evidence="2" id="KW-1185">Reference proteome</keyword>